<feature type="region of interest" description="Disordered" evidence="1">
    <location>
        <begin position="67"/>
        <end position="92"/>
    </location>
</feature>
<dbReference type="Proteomes" id="UP001345963">
    <property type="component" value="Unassembled WGS sequence"/>
</dbReference>
<feature type="compositionally biased region" description="Polar residues" evidence="1">
    <location>
        <begin position="67"/>
        <end position="76"/>
    </location>
</feature>
<reference evidence="2 3" key="1">
    <citation type="submission" date="2021-07" db="EMBL/GenBank/DDBJ databases">
        <authorList>
            <person name="Palmer J.M."/>
        </authorList>
    </citation>
    <scope>NUCLEOTIDE SEQUENCE [LARGE SCALE GENOMIC DNA]</scope>
    <source>
        <strain evidence="2 3">AT_MEX2019</strain>
        <tissue evidence="2">Muscle</tissue>
    </source>
</reference>
<evidence type="ECO:0000313" key="2">
    <source>
        <dbReference type="EMBL" id="MED6258844.1"/>
    </source>
</evidence>
<gene>
    <name evidence="2" type="ORF">ATANTOWER_013137</name>
</gene>
<organism evidence="2 3">
    <name type="scientific">Ataeniobius toweri</name>
    <dbReference type="NCBI Taxonomy" id="208326"/>
    <lineage>
        <taxon>Eukaryota</taxon>
        <taxon>Metazoa</taxon>
        <taxon>Chordata</taxon>
        <taxon>Craniata</taxon>
        <taxon>Vertebrata</taxon>
        <taxon>Euteleostomi</taxon>
        <taxon>Actinopterygii</taxon>
        <taxon>Neopterygii</taxon>
        <taxon>Teleostei</taxon>
        <taxon>Neoteleostei</taxon>
        <taxon>Acanthomorphata</taxon>
        <taxon>Ovalentaria</taxon>
        <taxon>Atherinomorphae</taxon>
        <taxon>Cyprinodontiformes</taxon>
        <taxon>Goodeidae</taxon>
        <taxon>Ataeniobius</taxon>
    </lineage>
</organism>
<keyword evidence="3" id="KW-1185">Reference proteome</keyword>
<name>A0ABU7C894_9TELE</name>
<protein>
    <submittedName>
        <fullName evidence="2">Uncharacterized protein</fullName>
    </submittedName>
</protein>
<accession>A0ABU7C894</accession>
<comment type="caution">
    <text evidence="2">The sequence shown here is derived from an EMBL/GenBank/DDBJ whole genome shotgun (WGS) entry which is preliminary data.</text>
</comment>
<evidence type="ECO:0000256" key="1">
    <source>
        <dbReference type="SAM" id="MobiDB-lite"/>
    </source>
</evidence>
<proteinExistence type="predicted"/>
<feature type="compositionally biased region" description="Basic and acidic residues" evidence="1">
    <location>
        <begin position="77"/>
        <end position="92"/>
    </location>
</feature>
<evidence type="ECO:0000313" key="3">
    <source>
        <dbReference type="Proteomes" id="UP001345963"/>
    </source>
</evidence>
<dbReference type="EMBL" id="JAHUTI010081450">
    <property type="protein sequence ID" value="MED6258844.1"/>
    <property type="molecule type" value="Genomic_DNA"/>
</dbReference>
<sequence>MRGLEDDSIFPSSSNSASDLLLRAVNVSHGRTLTAVSDFQHKTPLKANMLHLLEIFSGAAQVPSSSRGVLVQTQGQEMHDGADWKHWTEPAE</sequence>